<dbReference type="PANTHER" id="PTHR40621">
    <property type="entry name" value="TRANSCRIPTION FACTOR KAPC-RELATED"/>
    <property type="match status" value="1"/>
</dbReference>
<dbReference type="InterPro" id="IPR004827">
    <property type="entry name" value="bZIP"/>
</dbReference>
<evidence type="ECO:0000256" key="3">
    <source>
        <dbReference type="SAM" id="MobiDB-lite"/>
    </source>
</evidence>
<evidence type="ECO:0000256" key="2">
    <source>
        <dbReference type="ARBA" id="ARBA00023242"/>
    </source>
</evidence>
<dbReference type="PROSITE" id="PS50217">
    <property type="entry name" value="BZIP"/>
    <property type="match status" value="1"/>
</dbReference>
<dbReference type="PROSITE" id="PS00036">
    <property type="entry name" value="BZIP_BASIC"/>
    <property type="match status" value="1"/>
</dbReference>
<keyword evidence="6" id="KW-1185">Reference proteome</keyword>
<dbReference type="OrthoDB" id="10628153at2759"/>
<dbReference type="GO" id="GO:0001228">
    <property type="term" value="F:DNA-binding transcription activator activity, RNA polymerase II-specific"/>
    <property type="evidence" value="ECO:0007669"/>
    <property type="project" value="TreeGrafter"/>
</dbReference>
<accession>A0A0U5G2V1</accession>
<dbReference type="SUPFAM" id="SSF57959">
    <property type="entry name" value="Leucine zipper domain"/>
    <property type="match status" value="1"/>
</dbReference>
<dbReference type="EMBL" id="CDMC01000005">
    <property type="protein sequence ID" value="CEL05527.1"/>
    <property type="molecule type" value="Genomic_DNA"/>
</dbReference>
<organism evidence="5 6">
    <name type="scientific">Aspergillus calidoustus</name>
    <dbReference type="NCBI Taxonomy" id="454130"/>
    <lineage>
        <taxon>Eukaryota</taxon>
        <taxon>Fungi</taxon>
        <taxon>Dikarya</taxon>
        <taxon>Ascomycota</taxon>
        <taxon>Pezizomycotina</taxon>
        <taxon>Eurotiomycetes</taxon>
        <taxon>Eurotiomycetidae</taxon>
        <taxon>Eurotiales</taxon>
        <taxon>Aspergillaceae</taxon>
        <taxon>Aspergillus</taxon>
        <taxon>Aspergillus subgen. Nidulantes</taxon>
    </lineage>
</organism>
<dbReference type="InterPro" id="IPR050936">
    <property type="entry name" value="AP-1-like"/>
</dbReference>
<keyword evidence="2" id="KW-0539">Nucleus</keyword>
<name>A0A0U5G2V1_ASPCI</name>
<evidence type="ECO:0000313" key="6">
    <source>
        <dbReference type="Proteomes" id="UP000054771"/>
    </source>
</evidence>
<dbReference type="GO" id="GO:0000976">
    <property type="term" value="F:transcription cis-regulatory region binding"/>
    <property type="evidence" value="ECO:0007669"/>
    <property type="project" value="InterPro"/>
</dbReference>
<evidence type="ECO:0000256" key="1">
    <source>
        <dbReference type="ARBA" id="ARBA00004123"/>
    </source>
</evidence>
<proteinExistence type="predicted"/>
<dbReference type="Gene3D" id="1.20.5.170">
    <property type="match status" value="1"/>
</dbReference>
<dbReference type="GO" id="GO:0090575">
    <property type="term" value="C:RNA polymerase II transcription regulator complex"/>
    <property type="evidence" value="ECO:0007669"/>
    <property type="project" value="TreeGrafter"/>
</dbReference>
<reference evidence="6" key="1">
    <citation type="journal article" date="2016" name="Genome Announc.">
        <title>Draft genome sequences of fungus Aspergillus calidoustus.</title>
        <authorList>
            <person name="Horn F."/>
            <person name="Linde J."/>
            <person name="Mattern D.J."/>
            <person name="Walther G."/>
            <person name="Guthke R."/>
            <person name="Scherlach K."/>
            <person name="Martin K."/>
            <person name="Brakhage A.A."/>
            <person name="Petzke L."/>
            <person name="Valiante V."/>
        </authorList>
    </citation>
    <scope>NUCLEOTIDE SEQUENCE [LARGE SCALE GENOMIC DNA]</scope>
    <source>
        <strain evidence="6">SF006504</strain>
    </source>
</reference>
<feature type="compositionally biased region" description="Low complexity" evidence="3">
    <location>
        <begin position="65"/>
        <end position="74"/>
    </location>
</feature>
<evidence type="ECO:0000259" key="4">
    <source>
        <dbReference type="PROSITE" id="PS50217"/>
    </source>
</evidence>
<gene>
    <name evidence="5" type="ORF">ASPCAL06645</name>
</gene>
<comment type="subcellular location">
    <subcellularLocation>
        <location evidence="1">Nucleus</location>
    </subcellularLocation>
</comment>
<evidence type="ECO:0000313" key="5">
    <source>
        <dbReference type="EMBL" id="CEL05527.1"/>
    </source>
</evidence>
<dbReference type="AlphaFoldDB" id="A0A0U5G2V1"/>
<feature type="compositionally biased region" description="Basic residues" evidence="3">
    <location>
        <begin position="106"/>
        <end position="121"/>
    </location>
</feature>
<dbReference type="SMART" id="SM00338">
    <property type="entry name" value="BRLZ"/>
    <property type="match status" value="1"/>
</dbReference>
<feature type="region of interest" description="Disordered" evidence="3">
    <location>
        <begin position="65"/>
        <end position="127"/>
    </location>
</feature>
<dbReference type="CDD" id="cd14688">
    <property type="entry name" value="bZIP_YAP"/>
    <property type="match status" value="1"/>
</dbReference>
<sequence>MYCPPTHNMSPFYVGDLTLDPVDGDSAQRHAHWDDSTVHLIGDLPLLSPVSPPIRAPGAEDILFSSSSSTSTSSPQMSGLRVRDSQSASAEADDHPDDECMVNPKNKNRRTQNRQAQRRFRERKEQQKTALVTRLEDLQHKHDELATLLTTFRTKNHTLETEQTRLTREVDVLRKWRRKLLSLMSDLVRQDEMANDQLTTIAKSCSDTCWRRGIEYSRLLITMQTLLSLFEELQISPDGG</sequence>
<dbReference type="Proteomes" id="UP000054771">
    <property type="component" value="Unassembled WGS sequence"/>
</dbReference>
<protein>
    <recommendedName>
        <fullName evidence="4">BZIP domain-containing protein</fullName>
    </recommendedName>
</protein>
<dbReference type="PANTHER" id="PTHR40621:SF6">
    <property type="entry name" value="AP-1-LIKE TRANSCRIPTION FACTOR YAP1-RELATED"/>
    <property type="match status" value="1"/>
</dbReference>
<feature type="domain" description="BZIP" evidence="4">
    <location>
        <begin position="103"/>
        <end position="166"/>
    </location>
</feature>
<dbReference type="InterPro" id="IPR046347">
    <property type="entry name" value="bZIP_sf"/>
</dbReference>